<evidence type="ECO:0000256" key="5">
    <source>
        <dbReference type="ARBA" id="ARBA00039666"/>
    </source>
</evidence>
<evidence type="ECO:0000256" key="4">
    <source>
        <dbReference type="ARBA" id="ARBA00022842"/>
    </source>
</evidence>
<dbReference type="GO" id="GO:0005737">
    <property type="term" value="C:cytoplasm"/>
    <property type="evidence" value="ECO:0007669"/>
    <property type="project" value="TreeGrafter"/>
</dbReference>
<dbReference type="PANTHER" id="PTHR19288">
    <property type="entry name" value="4-NITROPHENYLPHOSPHATASE-RELATED"/>
    <property type="match status" value="1"/>
</dbReference>
<accession>A0A0F7SJV8</accession>
<keyword evidence="4" id="KW-0460">Magnesium</keyword>
<name>A0A0F7SJV8_PHARH</name>
<dbReference type="SUPFAM" id="SSF56784">
    <property type="entry name" value="HAD-like"/>
    <property type="match status" value="1"/>
</dbReference>
<dbReference type="InterPro" id="IPR006355">
    <property type="entry name" value="LHPP/HDHD2"/>
</dbReference>
<evidence type="ECO:0000256" key="3">
    <source>
        <dbReference type="ARBA" id="ARBA00022723"/>
    </source>
</evidence>
<dbReference type="AlphaFoldDB" id="A0A0F7SJV8"/>
<sequence length="281" mass="30623">MQTTGKLSALLIDLSGTLHIADKPTPRAAEAIQKLRSAKIPIRFCSNTSKESSSSLLSRLEKLELDVKEHELFTSLNACRTLVEQRNLKPYLLLSPSSLEDFGHLAHIQPEDCDSVVIGLAPDKLNYKDLNVAFRILAREPVSQGTTPLAKTTPRSLIATHQANYIQDTDALSLGPGPFVRALASAASVTPEIVGKPSSSFFKLTLDSLQDEGLKREDWPNVGIVGDDVFNDLGEGALDLGLKRYLVKTGKYREGDEKKASPQPDATYNCFADLVDELCAS</sequence>
<dbReference type="Pfam" id="PF13344">
    <property type="entry name" value="Hydrolase_6"/>
    <property type="match status" value="1"/>
</dbReference>
<dbReference type="Pfam" id="PF13242">
    <property type="entry name" value="Hydrolase_like"/>
    <property type="match status" value="1"/>
</dbReference>
<evidence type="ECO:0000256" key="1">
    <source>
        <dbReference type="ARBA" id="ARBA00001946"/>
    </source>
</evidence>
<evidence type="ECO:0000256" key="2">
    <source>
        <dbReference type="ARBA" id="ARBA00007958"/>
    </source>
</evidence>
<organism evidence="6">
    <name type="scientific">Phaffia rhodozyma</name>
    <name type="common">Yeast</name>
    <name type="synonym">Xanthophyllomyces dendrorhous</name>
    <dbReference type="NCBI Taxonomy" id="264483"/>
    <lineage>
        <taxon>Eukaryota</taxon>
        <taxon>Fungi</taxon>
        <taxon>Dikarya</taxon>
        <taxon>Basidiomycota</taxon>
        <taxon>Agaricomycotina</taxon>
        <taxon>Tremellomycetes</taxon>
        <taxon>Cystofilobasidiales</taxon>
        <taxon>Mrakiaceae</taxon>
        <taxon>Phaffia</taxon>
    </lineage>
</organism>
<comment type="cofactor">
    <cofactor evidence="1">
        <name>Mg(2+)</name>
        <dbReference type="ChEBI" id="CHEBI:18420"/>
    </cofactor>
</comment>
<evidence type="ECO:0000313" key="6">
    <source>
        <dbReference type="EMBL" id="CDZ97963.1"/>
    </source>
</evidence>
<dbReference type="NCBIfam" id="TIGR01458">
    <property type="entry name" value="HAD-SF-IIA-hyp3"/>
    <property type="match status" value="1"/>
</dbReference>
<comment type="similarity">
    <text evidence="2">Belongs to the HAD-like hydrolase superfamily.</text>
</comment>
<proteinExistence type="inferred from homology"/>
<dbReference type="Gene3D" id="3.40.50.1000">
    <property type="entry name" value="HAD superfamily/HAD-like"/>
    <property type="match status" value="2"/>
</dbReference>
<dbReference type="InterPro" id="IPR036412">
    <property type="entry name" value="HAD-like_sf"/>
</dbReference>
<dbReference type="GO" id="GO:0016791">
    <property type="term" value="F:phosphatase activity"/>
    <property type="evidence" value="ECO:0007669"/>
    <property type="project" value="InterPro"/>
</dbReference>
<protein>
    <recommendedName>
        <fullName evidence="5">Haloacid dehalogenase-like hydrolase domain-containing protein 2</fullName>
    </recommendedName>
</protein>
<dbReference type="InterPro" id="IPR023214">
    <property type="entry name" value="HAD_sf"/>
</dbReference>
<keyword evidence="3" id="KW-0479">Metal-binding</keyword>
<reference evidence="6" key="1">
    <citation type="submission" date="2014-08" db="EMBL/GenBank/DDBJ databases">
        <authorList>
            <person name="Sharma Rahul"/>
            <person name="Thines Marco"/>
        </authorList>
    </citation>
    <scope>NUCLEOTIDE SEQUENCE</scope>
</reference>
<dbReference type="GO" id="GO:0046872">
    <property type="term" value="F:metal ion binding"/>
    <property type="evidence" value="ECO:0007669"/>
    <property type="project" value="UniProtKB-KW"/>
</dbReference>
<dbReference type="PANTHER" id="PTHR19288:SF46">
    <property type="entry name" value="HALOACID DEHALOGENASE-LIKE HYDROLASE DOMAIN-CONTAINING PROTEIN 2"/>
    <property type="match status" value="1"/>
</dbReference>
<dbReference type="EMBL" id="LN483273">
    <property type="protein sequence ID" value="CDZ97963.1"/>
    <property type="molecule type" value="Genomic_DNA"/>
</dbReference>
<dbReference type="InterPro" id="IPR006357">
    <property type="entry name" value="HAD-SF_hydro_IIA"/>
</dbReference>